<reference evidence="1" key="1">
    <citation type="journal article" date="2019" name="bioRxiv">
        <title>The Genome of the Zebra Mussel, Dreissena polymorpha: A Resource for Invasive Species Research.</title>
        <authorList>
            <person name="McCartney M.A."/>
            <person name="Auch B."/>
            <person name="Kono T."/>
            <person name="Mallez S."/>
            <person name="Zhang Y."/>
            <person name="Obille A."/>
            <person name="Becker A."/>
            <person name="Abrahante J.E."/>
            <person name="Garbe J."/>
            <person name="Badalamenti J.P."/>
            <person name="Herman A."/>
            <person name="Mangelson H."/>
            <person name="Liachko I."/>
            <person name="Sullivan S."/>
            <person name="Sone E.D."/>
            <person name="Koren S."/>
            <person name="Silverstein K.A.T."/>
            <person name="Beckman K.B."/>
            <person name="Gohl D.M."/>
        </authorList>
    </citation>
    <scope>NUCLEOTIDE SEQUENCE</scope>
    <source>
        <strain evidence="1">Duluth1</strain>
        <tissue evidence="1">Whole animal</tissue>
    </source>
</reference>
<sequence length="53" mass="6429">MDLLGYGTFRQKRIDAYMREDRMWNAFFNYDCVVTTAGIKAERAYLLARKRFR</sequence>
<gene>
    <name evidence="1" type="ORF">DPMN_037802</name>
</gene>
<comment type="caution">
    <text evidence="1">The sequence shown here is derived from an EMBL/GenBank/DDBJ whole genome shotgun (WGS) entry which is preliminary data.</text>
</comment>
<proteinExistence type="predicted"/>
<dbReference type="EMBL" id="JAIWYP010000002">
    <property type="protein sequence ID" value="KAH3874556.1"/>
    <property type="molecule type" value="Genomic_DNA"/>
</dbReference>
<accession>A0A9D4MFZ8</accession>
<dbReference type="AlphaFoldDB" id="A0A9D4MFZ8"/>
<keyword evidence="2" id="KW-1185">Reference proteome</keyword>
<evidence type="ECO:0000313" key="1">
    <source>
        <dbReference type="EMBL" id="KAH3874556.1"/>
    </source>
</evidence>
<organism evidence="1 2">
    <name type="scientific">Dreissena polymorpha</name>
    <name type="common">Zebra mussel</name>
    <name type="synonym">Mytilus polymorpha</name>
    <dbReference type="NCBI Taxonomy" id="45954"/>
    <lineage>
        <taxon>Eukaryota</taxon>
        <taxon>Metazoa</taxon>
        <taxon>Spiralia</taxon>
        <taxon>Lophotrochozoa</taxon>
        <taxon>Mollusca</taxon>
        <taxon>Bivalvia</taxon>
        <taxon>Autobranchia</taxon>
        <taxon>Heteroconchia</taxon>
        <taxon>Euheterodonta</taxon>
        <taxon>Imparidentia</taxon>
        <taxon>Neoheterodontei</taxon>
        <taxon>Myida</taxon>
        <taxon>Dreissenoidea</taxon>
        <taxon>Dreissenidae</taxon>
        <taxon>Dreissena</taxon>
    </lineage>
</organism>
<name>A0A9D4MFZ8_DREPO</name>
<protein>
    <submittedName>
        <fullName evidence="1">Uncharacterized protein</fullName>
    </submittedName>
</protein>
<reference evidence="1" key="2">
    <citation type="submission" date="2020-11" db="EMBL/GenBank/DDBJ databases">
        <authorList>
            <person name="McCartney M.A."/>
            <person name="Auch B."/>
            <person name="Kono T."/>
            <person name="Mallez S."/>
            <person name="Becker A."/>
            <person name="Gohl D.M."/>
            <person name="Silverstein K.A.T."/>
            <person name="Koren S."/>
            <person name="Bechman K.B."/>
            <person name="Herman A."/>
            <person name="Abrahante J.E."/>
            <person name="Garbe J."/>
        </authorList>
    </citation>
    <scope>NUCLEOTIDE SEQUENCE</scope>
    <source>
        <strain evidence="1">Duluth1</strain>
        <tissue evidence="1">Whole animal</tissue>
    </source>
</reference>
<dbReference type="Proteomes" id="UP000828390">
    <property type="component" value="Unassembled WGS sequence"/>
</dbReference>
<evidence type="ECO:0000313" key="2">
    <source>
        <dbReference type="Proteomes" id="UP000828390"/>
    </source>
</evidence>